<proteinExistence type="predicted"/>
<feature type="non-terminal residue" evidence="2">
    <location>
        <position position="115"/>
    </location>
</feature>
<reference evidence="2" key="1">
    <citation type="journal article" date="2020" name="mSystems">
        <title>Genome- and Community-Level Interaction Insights into Carbon Utilization and Element Cycling Functions of Hydrothermarchaeota in Hydrothermal Sediment.</title>
        <authorList>
            <person name="Zhou Z."/>
            <person name="Liu Y."/>
            <person name="Xu W."/>
            <person name="Pan J."/>
            <person name="Luo Z.H."/>
            <person name="Li M."/>
        </authorList>
    </citation>
    <scope>NUCLEOTIDE SEQUENCE [LARGE SCALE GENOMIC DNA]</scope>
    <source>
        <strain evidence="2">HyVt-380</strain>
    </source>
</reference>
<organism evidence="2">
    <name type="scientific">Methylophaga aminisulfidivorans</name>
    <dbReference type="NCBI Taxonomy" id="230105"/>
    <lineage>
        <taxon>Bacteria</taxon>
        <taxon>Pseudomonadati</taxon>
        <taxon>Pseudomonadota</taxon>
        <taxon>Gammaproteobacteria</taxon>
        <taxon>Thiotrichales</taxon>
        <taxon>Piscirickettsiaceae</taxon>
        <taxon>Methylophaga</taxon>
    </lineage>
</organism>
<evidence type="ECO:0000313" key="2">
    <source>
        <dbReference type="EMBL" id="HEC74949.1"/>
    </source>
</evidence>
<dbReference type="Proteomes" id="UP000886384">
    <property type="component" value="Unassembled WGS sequence"/>
</dbReference>
<comment type="caution">
    <text evidence="2">The sequence shown here is derived from an EMBL/GenBank/DDBJ whole genome shotgun (WGS) entry which is preliminary data.</text>
</comment>
<sequence>MKIAAKTLLLAGIVLTPTFASANDFSTATRVQYVMDCLTANSQMNVYEGVHKCSCVIDKISEKFTQTQFEDLNTAYMYKNLPADRGATFRDDKGIKSDMKLFEETNEEAYKSCRL</sequence>
<dbReference type="AlphaFoldDB" id="A0A7C1ZV50"/>
<gene>
    <name evidence="2" type="ORF">ENI26_11365</name>
</gene>
<feature type="chain" id="PRO_5028079078" evidence="1">
    <location>
        <begin position="23"/>
        <end position="115"/>
    </location>
</feature>
<keyword evidence="1" id="KW-0732">Signal</keyword>
<dbReference type="EMBL" id="DRHY01000256">
    <property type="protein sequence ID" value="HEC74949.1"/>
    <property type="molecule type" value="Genomic_DNA"/>
</dbReference>
<evidence type="ECO:0000256" key="1">
    <source>
        <dbReference type="SAM" id="SignalP"/>
    </source>
</evidence>
<name>A0A7C1ZV50_9GAMM</name>
<protein>
    <submittedName>
        <fullName evidence="2">Uncharacterized protein</fullName>
    </submittedName>
</protein>
<feature type="signal peptide" evidence="1">
    <location>
        <begin position="1"/>
        <end position="22"/>
    </location>
</feature>
<accession>A0A7C1ZV50</accession>